<protein>
    <submittedName>
        <fullName evidence="2">Sec14 cytosolic factor</fullName>
    </submittedName>
</protein>
<dbReference type="AlphaFoldDB" id="A0A392NMF0"/>
<keyword evidence="3" id="KW-1185">Reference proteome</keyword>
<name>A0A392NMF0_9FABA</name>
<proteinExistence type="predicted"/>
<dbReference type="EMBL" id="LXQA010043682">
    <property type="protein sequence ID" value="MCI00592.1"/>
    <property type="molecule type" value="Genomic_DNA"/>
</dbReference>
<evidence type="ECO:0000313" key="2">
    <source>
        <dbReference type="EMBL" id="MCI00592.1"/>
    </source>
</evidence>
<evidence type="ECO:0000256" key="1">
    <source>
        <dbReference type="SAM" id="MobiDB-lite"/>
    </source>
</evidence>
<sequence length="86" mass="9327">MIICRLVTGIDTSTAESRSEAEDNDIASPKTGKGYSHLSLNPVRDEVKGIDTSTAESRSKAEDNDITSPKAVPSYSHLRLTPVHEE</sequence>
<organism evidence="2 3">
    <name type="scientific">Trifolium medium</name>
    <dbReference type="NCBI Taxonomy" id="97028"/>
    <lineage>
        <taxon>Eukaryota</taxon>
        <taxon>Viridiplantae</taxon>
        <taxon>Streptophyta</taxon>
        <taxon>Embryophyta</taxon>
        <taxon>Tracheophyta</taxon>
        <taxon>Spermatophyta</taxon>
        <taxon>Magnoliopsida</taxon>
        <taxon>eudicotyledons</taxon>
        <taxon>Gunneridae</taxon>
        <taxon>Pentapetalae</taxon>
        <taxon>rosids</taxon>
        <taxon>fabids</taxon>
        <taxon>Fabales</taxon>
        <taxon>Fabaceae</taxon>
        <taxon>Papilionoideae</taxon>
        <taxon>50 kb inversion clade</taxon>
        <taxon>NPAAA clade</taxon>
        <taxon>Hologalegina</taxon>
        <taxon>IRL clade</taxon>
        <taxon>Trifolieae</taxon>
        <taxon>Trifolium</taxon>
    </lineage>
</organism>
<feature type="non-terminal residue" evidence="2">
    <location>
        <position position="86"/>
    </location>
</feature>
<dbReference type="Proteomes" id="UP000265520">
    <property type="component" value="Unassembled WGS sequence"/>
</dbReference>
<feature type="region of interest" description="Disordered" evidence="1">
    <location>
        <begin position="12"/>
        <end position="86"/>
    </location>
</feature>
<reference evidence="2 3" key="1">
    <citation type="journal article" date="2018" name="Front. Plant Sci.">
        <title>Red Clover (Trifolium pratense) and Zigzag Clover (T. medium) - A Picture of Genomic Similarities and Differences.</title>
        <authorList>
            <person name="Dluhosova J."/>
            <person name="Istvanek J."/>
            <person name="Nedelnik J."/>
            <person name="Repkova J."/>
        </authorList>
    </citation>
    <scope>NUCLEOTIDE SEQUENCE [LARGE SCALE GENOMIC DNA]</scope>
    <source>
        <strain evidence="3">cv. 10/8</strain>
        <tissue evidence="2">Leaf</tissue>
    </source>
</reference>
<evidence type="ECO:0000313" key="3">
    <source>
        <dbReference type="Proteomes" id="UP000265520"/>
    </source>
</evidence>
<comment type="caution">
    <text evidence="2">The sequence shown here is derived from an EMBL/GenBank/DDBJ whole genome shotgun (WGS) entry which is preliminary data.</text>
</comment>
<gene>
    <name evidence="2" type="ORF">A2U01_0021612</name>
</gene>
<accession>A0A392NMF0</accession>